<dbReference type="EMBL" id="RZNC01000002">
    <property type="protein sequence ID" value="RWZ64679.1"/>
    <property type="molecule type" value="Genomic_DNA"/>
</dbReference>
<sequence length="113" mass="11734">MKRGDTEGVSIAPRAIPAIALLITTWLLMWLAQGIPTLCALANPCPAPDVRVAPALLFGGLMLVPTAALLLTARAGRSWGWVRTISYTLLVGLAIVGLGAVLFSGGFTIPLAL</sequence>
<evidence type="ECO:0008006" key="4">
    <source>
        <dbReference type="Google" id="ProtNLM"/>
    </source>
</evidence>
<protein>
    <recommendedName>
        <fullName evidence="4">Transmembrane protein</fullName>
    </recommendedName>
</protein>
<keyword evidence="1" id="KW-0812">Transmembrane</keyword>
<evidence type="ECO:0000313" key="2">
    <source>
        <dbReference type="EMBL" id="RWZ64679.1"/>
    </source>
</evidence>
<comment type="caution">
    <text evidence="2">The sequence shown here is derived from an EMBL/GenBank/DDBJ whole genome shotgun (WGS) entry which is preliminary data.</text>
</comment>
<name>A0A3S5CM62_9MICO</name>
<dbReference type="Proteomes" id="UP000288603">
    <property type="component" value="Unassembled WGS sequence"/>
</dbReference>
<keyword evidence="1" id="KW-1133">Transmembrane helix</keyword>
<dbReference type="AlphaFoldDB" id="A0A3S5CM62"/>
<gene>
    <name evidence="2" type="ORF">ELQ92_08045</name>
</gene>
<organism evidence="2 3">
    <name type="scientific">Labedella populi</name>
    <dbReference type="NCBI Taxonomy" id="2498850"/>
    <lineage>
        <taxon>Bacteria</taxon>
        <taxon>Bacillati</taxon>
        <taxon>Actinomycetota</taxon>
        <taxon>Actinomycetes</taxon>
        <taxon>Micrococcales</taxon>
        <taxon>Microbacteriaceae</taxon>
        <taxon>Labedella</taxon>
    </lineage>
</organism>
<keyword evidence="1" id="KW-0472">Membrane</keyword>
<feature type="transmembrane region" description="Helical" evidence="1">
    <location>
        <begin position="52"/>
        <end position="73"/>
    </location>
</feature>
<keyword evidence="3" id="KW-1185">Reference proteome</keyword>
<evidence type="ECO:0000256" key="1">
    <source>
        <dbReference type="SAM" id="Phobius"/>
    </source>
</evidence>
<dbReference type="RefSeq" id="WP_128498456.1">
    <property type="nucleotide sequence ID" value="NZ_RZNC01000002.1"/>
</dbReference>
<proteinExistence type="predicted"/>
<accession>A0A3S5CM62</accession>
<evidence type="ECO:0000313" key="3">
    <source>
        <dbReference type="Proteomes" id="UP000288603"/>
    </source>
</evidence>
<feature type="transmembrane region" description="Helical" evidence="1">
    <location>
        <begin position="12"/>
        <end position="32"/>
    </location>
</feature>
<dbReference type="OrthoDB" id="5124505at2"/>
<feature type="transmembrane region" description="Helical" evidence="1">
    <location>
        <begin position="85"/>
        <end position="109"/>
    </location>
</feature>
<reference evidence="2 3" key="1">
    <citation type="submission" date="2018-12" db="EMBL/GenBank/DDBJ databases">
        <authorList>
            <person name="Li F."/>
        </authorList>
    </citation>
    <scope>NUCLEOTIDE SEQUENCE [LARGE SCALE GENOMIC DNA]</scope>
    <source>
        <strain evidence="2 3">8H24J-4-2</strain>
    </source>
</reference>